<reference evidence="2" key="1">
    <citation type="journal article" date="2017" name="Genome Announc.">
        <title>High-Quality Whole-Genome Sequences of the Oligo-Mouse-Microbiota Bacterial Community.</title>
        <authorList>
            <person name="Garzetti D."/>
            <person name="Brugiroux S."/>
            <person name="Bunk B."/>
            <person name="Pukall R."/>
            <person name="McCoy K.D."/>
            <person name="Macpherson A.J."/>
            <person name="Stecher B."/>
        </authorList>
    </citation>
    <scope>NUCLEOTIDE SEQUENCE</scope>
    <source>
        <strain evidence="2">KB18</strain>
    </source>
</reference>
<dbReference type="KEGG" id="amur:ADH66_17840"/>
<evidence type="ECO:0000256" key="1">
    <source>
        <dbReference type="SAM" id="Phobius"/>
    </source>
</evidence>
<feature type="transmembrane region" description="Helical" evidence="1">
    <location>
        <begin position="7"/>
        <end position="25"/>
    </location>
</feature>
<keyword evidence="1" id="KW-0812">Transmembrane</keyword>
<name>A0A1Z2XV80_9FIRM</name>
<keyword evidence="1" id="KW-1133">Transmembrane helix</keyword>
<evidence type="ECO:0000313" key="3">
    <source>
        <dbReference type="EMBL" id="QQR31632.1"/>
    </source>
</evidence>
<dbReference type="EMBL" id="CP065321">
    <property type="protein sequence ID" value="QQR31632.1"/>
    <property type="molecule type" value="Genomic_DNA"/>
</dbReference>
<reference evidence="3 5" key="3">
    <citation type="submission" date="2020-11" db="EMBL/GenBank/DDBJ databases">
        <title>Closed and high quality bacterial genomes of the OMM12 community.</title>
        <authorList>
            <person name="Marbouty M."/>
            <person name="Lamy-Besnier Q."/>
            <person name="Debarbieux L."/>
            <person name="Koszul R."/>
        </authorList>
    </citation>
    <scope>NUCLEOTIDE SEQUENCE [LARGE SCALE GENOMIC DNA]</scope>
    <source>
        <strain evidence="3 5">KB18</strain>
    </source>
</reference>
<proteinExistence type="predicted"/>
<organism evidence="3 5">
    <name type="scientific">Acutalibacter muris</name>
    <dbReference type="NCBI Taxonomy" id="1796620"/>
    <lineage>
        <taxon>Bacteria</taxon>
        <taxon>Bacillati</taxon>
        <taxon>Bacillota</taxon>
        <taxon>Clostridia</taxon>
        <taxon>Eubacteriales</taxon>
        <taxon>Acutalibacteraceae</taxon>
        <taxon>Acutalibacter</taxon>
    </lineage>
</organism>
<reference evidence="4" key="2">
    <citation type="submission" date="2017-05" db="EMBL/GenBank/DDBJ databases">
        <title>Improved OligoMM genomes.</title>
        <authorList>
            <person name="Garzetti D."/>
        </authorList>
    </citation>
    <scope>NUCLEOTIDE SEQUENCE [LARGE SCALE GENOMIC DNA]</scope>
    <source>
        <strain evidence="4">KB18</strain>
    </source>
</reference>
<dbReference type="PANTHER" id="PTHR34351:SF1">
    <property type="entry name" value="SLR1927 PROTEIN"/>
    <property type="match status" value="1"/>
</dbReference>
<sequence>MLRNRLLYLFILLCTTAFLICFNGYYSWYVFLLSLTVPWLSLALSLPGMLTARATVEVGNGAARTAKSAALPLQVSARSRWFLPSGRVRVRLSIENTFTGEARRETLELSPGRRPQAVEQRLVSHTCGRIICRLSKARAYDLLGLFCLPVRLKAGSACQVIVQPNVYETLVGMGPRQAPDAESDRYSPTRPGGDPTEFFGLRGYRPGDRLNRVDWKLSQKSGGLLVREGSLPMAQRALLLMDLYGDSQEADLLMDALATLSHCLCWAEYVVGFPRGRQLTFIEVDSPEAGNMAVEAVLCHGDKGPFPAGTPLGAPQDIARIAYICPEPAPAALEMIGREYPSARLTVIHTRPLETGKGLPPDSCWAQVRPGSLAGDLEGLML</sequence>
<accession>A0A1Z2XV80</accession>
<evidence type="ECO:0000313" key="5">
    <source>
        <dbReference type="Proteomes" id="UP000596035"/>
    </source>
</evidence>
<evidence type="ECO:0000313" key="4">
    <source>
        <dbReference type="Proteomes" id="UP000196710"/>
    </source>
</evidence>
<dbReference type="PANTHER" id="PTHR34351">
    <property type="entry name" value="SLR1927 PROTEIN-RELATED"/>
    <property type="match status" value="1"/>
</dbReference>
<keyword evidence="4" id="KW-1185">Reference proteome</keyword>
<dbReference type="Proteomes" id="UP000196710">
    <property type="component" value="Chromosome"/>
</dbReference>
<protein>
    <submittedName>
        <fullName evidence="3">DUF58 domain-containing protein</fullName>
    </submittedName>
</protein>
<evidence type="ECO:0000313" key="2">
    <source>
        <dbReference type="EMBL" id="ASB42350.1"/>
    </source>
</evidence>
<dbReference type="AlphaFoldDB" id="A0A1Z2XV80"/>
<dbReference type="Proteomes" id="UP000596035">
    <property type="component" value="Chromosome"/>
</dbReference>
<dbReference type="EMBL" id="CP021422">
    <property type="protein sequence ID" value="ASB42350.1"/>
    <property type="molecule type" value="Genomic_DNA"/>
</dbReference>
<keyword evidence="1" id="KW-0472">Membrane</keyword>
<gene>
    <name evidence="2" type="ORF">ADH66_17840</name>
    <name evidence="3" type="ORF">I5Q82_08245</name>
</gene>
<dbReference type="RefSeq" id="WP_066538006.1">
    <property type="nucleotide sequence ID" value="NZ_CP021422.1"/>
</dbReference>